<feature type="compositionally biased region" description="Gly residues" evidence="1">
    <location>
        <begin position="64"/>
        <end position="73"/>
    </location>
</feature>
<feature type="region of interest" description="Disordered" evidence="1">
    <location>
        <begin position="49"/>
        <end position="73"/>
    </location>
</feature>
<accession>A0ABW7G1K7</accession>
<dbReference type="RefSeq" id="WP_394486449.1">
    <property type="nucleotide sequence ID" value="NZ_JBIGIA010000002.1"/>
</dbReference>
<evidence type="ECO:0000313" key="2">
    <source>
        <dbReference type="EMBL" id="MFG6455788.1"/>
    </source>
</evidence>
<comment type="caution">
    <text evidence="2">The sequence shown here is derived from an EMBL/GenBank/DDBJ whole genome shotgun (WGS) entry which is preliminary data.</text>
</comment>
<dbReference type="Proteomes" id="UP001606305">
    <property type="component" value="Unassembled WGS sequence"/>
</dbReference>
<gene>
    <name evidence="2" type="ORF">ACG00X_02980</name>
</gene>
<keyword evidence="3" id="KW-1185">Reference proteome</keyword>
<organism evidence="2 3">
    <name type="scientific">Pelomonas nitida</name>
    <dbReference type="NCBI Taxonomy" id="3299027"/>
    <lineage>
        <taxon>Bacteria</taxon>
        <taxon>Pseudomonadati</taxon>
        <taxon>Pseudomonadota</taxon>
        <taxon>Betaproteobacteria</taxon>
        <taxon>Burkholderiales</taxon>
        <taxon>Sphaerotilaceae</taxon>
        <taxon>Roseateles</taxon>
    </lineage>
</organism>
<dbReference type="EMBL" id="JBIGIA010000002">
    <property type="protein sequence ID" value="MFG6455788.1"/>
    <property type="molecule type" value="Genomic_DNA"/>
</dbReference>
<sequence>MRIGDAVGEGVDQRVASAAQRLHGGIGVVDDIAVVAVRADRQYAVGPGDCGATARQRRRDGSAGAAGAGGIDARGGAPRVVGQHVTRRMATRRAVVQPPLLDGDAGVRQRAGRRVVIQEVVEGRVDRITAGAVVATGGELRRVHDQQVSRLARISGADDAVRTGGVEIEAVGDAVGLELAADDAVDGLIHAACVLVLQAAGDVVAGVVRVTGVGRHELEAGAGEGRQHGNVVQRTGLLAQRRGRAGVGLRECHRCVLDCIGDAVERHMGAVVLSRNTLLLRRAQALARHGDRKGFTFIAWRVGGAVESRVDAVPDLLDEDARDAGAVRATRQPVRVQQDDRSPVRAAGGKRAKRTMQFGLAAQLHFNRRAVAADIA</sequence>
<proteinExistence type="predicted"/>
<protein>
    <submittedName>
        <fullName evidence="2">Uncharacterized protein</fullName>
    </submittedName>
</protein>
<evidence type="ECO:0000313" key="3">
    <source>
        <dbReference type="Proteomes" id="UP001606305"/>
    </source>
</evidence>
<evidence type="ECO:0000256" key="1">
    <source>
        <dbReference type="SAM" id="MobiDB-lite"/>
    </source>
</evidence>
<name>A0ABW7G1K7_9BURK</name>
<reference evidence="2 3" key="1">
    <citation type="submission" date="2024-09" db="EMBL/GenBank/DDBJ databases">
        <title>Novel species of the genus Pelomonas and Roseateles isolated from streams.</title>
        <authorList>
            <person name="Lu H."/>
        </authorList>
    </citation>
    <scope>NUCLEOTIDE SEQUENCE [LARGE SCALE GENOMIC DNA]</scope>
    <source>
        <strain evidence="2 3">BYS96W</strain>
    </source>
</reference>